<dbReference type="Gene3D" id="3.40.605.10">
    <property type="entry name" value="Aldehyde Dehydrogenase, Chain A, domain 1"/>
    <property type="match status" value="1"/>
</dbReference>
<dbReference type="InterPro" id="IPR047110">
    <property type="entry name" value="GABD/Sad-like"/>
</dbReference>
<dbReference type="GO" id="GO:0004030">
    <property type="term" value="F:aldehyde dehydrogenase [NAD(P)+] activity"/>
    <property type="evidence" value="ECO:0007669"/>
    <property type="project" value="InterPro"/>
</dbReference>
<dbReference type="PANTHER" id="PTHR43217">
    <property type="entry name" value="SUCCINATE SEMIALDEHYDE DEHYDROGENASE [NAD(P)+] SAD"/>
    <property type="match status" value="1"/>
</dbReference>
<dbReference type="SUPFAM" id="SSF53720">
    <property type="entry name" value="ALDH-like"/>
    <property type="match status" value="1"/>
</dbReference>
<dbReference type="OrthoDB" id="781568at2"/>
<dbReference type="PANTHER" id="PTHR43217:SF1">
    <property type="entry name" value="SUCCINATE SEMIALDEHYDE DEHYDROGENASE [NAD(P)+] SAD"/>
    <property type="match status" value="1"/>
</dbReference>
<dbReference type="FunFam" id="3.40.605.10:FF:000012">
    <property type="entry name" value="NAD-dependent succinate-semialdehyde dehydrogenase"/>
    <property type="match status" value="1"/>
</dbReference>
<comment type="similarity">
    <text evidence="1">Belongs to the aldehyde dehydrogenase family.</text>
</comment>
<name>A0A2T0U563_9SPHI</name>
<gene>
    <name evidence="5" type="ORF">B0I27_10439</name>
</gene>
<dbReference type="Gene3D" id="3.40.309.10">
    <property type="entry name" value="Aldehyde Dehydrogenase, Chain A, domain 2"/>
    <property type="match status" value="1"/>
</dbReference>
<evidence type="ECO:0000313" key="5">
    <source>
        <dbReference type="EMBL" id="PRY53032.1"/>
    </source>
</evidence>
<keyword evidence="2" id="KW-0521">NADP</keyword>
<dbReference type="AlphaFoldDB" id="A0A2T0U563"/>
<dbReference type="Pfam" id="PF00171">
    <property type="entry name" value="Aldedh"/>
    <property type="match status" value="1"/>
</dbReference>
<dbReference type="InterPro" id="IPR044148">
    <property type="entry name" value="ALDH_GabD1-like"/>
</dbReference>
<dbReference type="CDD" id="cd07100">
    <property type="entry name" value="ALDH_SSADH1_GabD1"/>
    <property type="match status" value="1"/>
</dbReference>
<dbReference type="InterPro" id="IPR016162">
    <property type="entry name" value="Ald_DH_N"/>
</dbReference>
<dbReference type="InterPro" id="IPR016160">
    <property type="entry name" value="Ald_DH_CS_CYS"/>
</dbReference>
<dbReference type="InterPro" id="IPR015590">
    <property type="entry name" value="Aldehyde_DH_dom"/>
</dbReference>
<keyword evidence="6" id="KW-1185">Reference proteome</keyword>
<dbReference type="Proteomes" id="UP000238034">
    <property type="component" value="Unassembled WGS sequence"/>
</dbReference>
<sequence length="453" mass="49310">MKAINPFTGELIREYQTLSKPEIDRKLETSQEAFLNWKTLSYGVRAAYLMRVAEALELKSRQLAELMAAEMGKPLKAGMGEIEKCALVCRYYARHAEEFLKPEAVDTGASLSYIAFQPLGVILAVMPWNFPFWQSFRFLAPGLMAGNTAVLKHASNVPGCALAIEEILRDAGLPQGVFQTLLVKSTEVEEIIKNPIIKAVTLTGSTGAGMKVAGQAASLLKKAVLELGGSDPYIVLEDADIELAAAKCAESRLINTGQSCIAAKRFIVVEQVAESFTASFKRKMAAKQPGDPMDENTEIGPMATVELRDELHAQIQKSIEAGAVCILGGKIEQGSHALYPPTILTKVKKGMPAYDEEMFGPVASVIVVKDEDEAIRVANDTVFGLGSAVFTEDLQRGSRIAERMIDAGCCFINDYVRSIPELPFGGIKQSGYGRELGVYGIKEFVNVKTIYRP</sequence>
<accession>A0A2T0U563</accession>
<evidence type="ECO:0000256" key="3">
    <source>
        <dbReference type="ARBA" id="ARBA00023002"/>
    </source>
</evidence>
<dbReference type="RefSeq" id="WP_106292622.1">
    <property type="nucleotide sequence ID" value="NZ_PVTH01000004.1"/>
</dbReference>
<evidence type="ECO:0000313" key="6">
    <source>
        <dbReference type="Proteomes" id="UP000238034"/>
    </source>
</evidence>
<dbReference type="FunFam" id="3.40.309.10:FF:000010">
    <property type="entry name" value="Gamma-aminobutyraldehyde dehydrogenase"/>
    <property type="match status" value="1"/>
</dbReference>
<reference evidence="5 6" key="1">
    <citation type="submission" date="2018-03" db="EMBL/GenBank/DDBJ databases">
        <title>Genomic Encyclopedia of Type Strains, Phase III (KMG-III): the genomes of soil and plant-associated and newly described type strains.</title>
        <authorList>
            <person name="Whitman W."/>
        </authorList>
    </citation>
    <scope>NUCLEOTIDE SEQUENCE [LARGE SCALE GENOMIC DNA]</scope>
    <source>
        <strain evidence="5 6">CGMCC 1.9313</strain>
    </source>
</reference>
<dbReference type="InterPro" id="IPR016163">
    <property type="entry name" value="Ald_DH_C"/>
</dbReference>
<keyword evidence="3" id="KW-0560">Oxidoreductase</keyword>
<evidence type="ECO:0000256" key="1">
    <source>
        <dbReference type="ARBA" id="ARBA00009986"/>
    </source>
</evidence>
<evidence type="ECO:0000256" key="2">
    <source>
        <dbReference type="ARBA" id="ARBA00022857"/>
    </source>
</evidence>
<protein>
    <submittedName>
        <fullName evidence="5">Succinate-semialdehyde dehydrogenase/glutarate-semialdehyde dehydrogenase</fullName>
    </submittedName>
</protein>
<feature type="domain" description="Aldehyde dehydrogenase" evidence="4">
    <location>
        <begin position="2"/>
        <end position="450"/>
    </location>
</feature>
<proteinExistence type="inferred from homology"/>
<dbReference type="GO" id="GO:0004777">
    <property type="term" value="F:succinate-semialdehyde dehydrogenase (NAD+) activity"/>
    <property type="evidence" value="ECO:0007669"/>
    <property type="project" value="TreeGrafter"/>
</dbReference>
<dbReference type="EMBL" id="PVTH01000004">
    <property type="protein sequence ID" value="PRY53032.1"/>
    <property type="molecule type" value="Genomic_DNA"/>
</dbReference>
<comment type="caution">
    <text evidence="5">The sequence shown here is derived from an EMBL/GenBank/DDBJ whole genome shotgun (WGS) entry which is preliminary data.</text>
</comment>
<organism evidence="5 6">
    <name type="scientific">Arcticibacter pallidicorallinus</name>
    <dbReference type="NCBI Taxonomy" id="1259464"/>
    <lineage>
        <taxon>Bacteria</taxon>
        <taxon>Pseudomonadati</taxon>
        <taxon>Bacteroidota</taxon>
        <taxon>Sphingobacteriia</taxon>
        <taxon>Sphingobacteriales</taxon>
        <taxon>Sphingobacteriaceae</taxon>
        <taxon>Arcticibacter</taxon>
    </lineage>
</organism>
<dbReference type="PROSITE" id="PS00070">
    <property type="entry name" value="ALDEHYDE_DEHYDR_CYS"/>
    <property type="match status" value="1"/>
</dbReference>
<dbReference type="InterPro" id="IPR016161">
    <property type="entry name" value="Ald_DH/histidinol_DH"/>
</dbReference>
<evidence type="ECO:0000259" key="4">
    <source>
        <dbReference type="Pfam" id="PF00171"/>
    </source>
</evidence>